<name>A0A9P6FB38_9FUNG</name>
<reference evidence="1" key="1">
    <citation type="journal article" date="2020" name="Fungal Divers.">
        <title>Resolving the Mortierellaceae phylogeny through synthesis of multi-gene phylogenetics and phylogenomics.</title>
        <authorList>
            <person name="Vandepol N."/>
            <person name="Liber J."/>
            <person name="Desiro A."/>
            <person name="Na H."/>
            <person name="Kennedy M."/>
            <person name="Barry K."/>
            <person name="Grigoriev I.V."/>
            <person name="Miller A.N."/>
            <person name="O'Donnell K."/>
            <person name="Stajich J.E."/>
            <person name="Bonito G."/>
        </authorList>
    </citation>
    <scope>NUCLEOTIDE SEQUENCE</scope>
    <source>
        <strain evidence="1">NRRL 2591</strain>
    </source>
</reference>
<protein>
    <submittedName>
        <fullName evidence="1">Uncharacterized protein</fullName>
    </submittedName>
</protein>
<evidence type="ECO:0000313" key="2">
    <source>
        <dbReference type="Proteomes" id="UP000723463"/>
    </source>
</evidence>
<comment type="caution">
    <text evidence="1">The sequence shown here is derived from an EMBL/GenBank/DDBJ whole genome shotgun (WGS) entry which is preliminary data.</text>
</comment>
<dbReference type="EMBL" id="JAAAXW010000060">
    <property type="protein sequence ID" value="KAF9546141.1"/>
    <property type="molecule type" value="Genomic_DNA"/>
</dbReference>
<sequence>MKLWYLTAARKVPVSNLASIVQEEFESVREMLAARGYPNFSCEFKLRVVIDEAQILSDKSPKSFASSSTQDNLGPMLSPVLCAFSLVGLRDEMTIIYGGTGLSIRNFHLHWAMSGGDGIKEYGSDAFPYIEFPGWTGIKSILSYIDRLKSQLSDDESKTQVTTLIPPAAVEMLHKRLTGRFRPIVTTVEGILQTGERDTVIDNIESMITPWKNNERRGDLCGELVR</sequence>
<gene>
    <name evidence="1" type="ORF">EC957_010127</name>
</gene>
<proteinExistence type="predicted"/>
<dbReference type="Proteomes" id="UP000723463">
    <property type="component" value="Unassembled WGS sequence"/>
</dbReference>
<organism evidence="1 2">
    <name type="scientific">Mortierella hygrophila</name>
    <dbReference type="NCBI Taxonomy" id="979708"/>
    <lineage>
        <taxon>Eukaryota</taxon>
        <taxon>Fungi</taxon>
        <taxon>Fungi incertae sedis</taxon>
        <taxon>Mucoromycota</taxon>
        <taxon>Mortierellomycotina</taxon>
        <taxon>Mortierellomycetes</taxon>
        <taxon>Mortierellales</taxon>
        <taxon>Mortierellaceae</taxon>
        <taxon>Mortierella</taxon>
    </lineage>
</organism>
<dbReference type="AlphaFoldDB" id="A0A9P6FB38"/>
<evidence type="ECO:0000313" key="1">
    <source>
        <dbReference type="EMBL" id="KAF9546141.1"/>
    </source>
</evidence>
<keyword evidence="2" id="KW-1185">Reference proteome</keyword>
<accession>A0A9P6FB38</accession>